<dbReference type="EMBL" id="PDND01000126">
    <property type="protein sequence ID" value="PGH31500.1"/>
    <property type="molecule type" value="Genomic_DNA"/>
</dbReference>
<feature type="compositionally biased region" description="Basic and acidic residues" evidence="1">
    <location>
        <begin position="128"/>
        <end position="138"/>
    </location>
</feature>
<name>A0A2B7ZDS1_9EURO</name>
<dbReference type="AlphaFoldDB" id="A0A2B7ZDS1"/>
<feature type="compositionally biased region" description="Acidic residues" evidence="1">
    <location>
        <begin position="41"/>
        <end position="56"/>
    </location>
</feature>
<organism evidence="2 3">
    <name type="scientific">[Emmonsia] crescens</name>
    <dbReference type="NCBI Taxonomy" id="73230"/>
    <lineage>
        <taxon>Eukaryota</taxon>
        <taxon>Fungi</taxon>
        <taxon>Dikarya</taxon>
        <taxon>Ascomycota</taxon>
        <taxon>Pezizomycotina</taxon>
        <taxon>Eurotiomycetes</taxon>
        <taxon>Eurotiomycetidae</taxon>
        <taxon>Onygenales</taxon>
        <taxon>Ajellomycetaceae</taxon>
        <taxon>Emergomyces</taxon>
    </lineage>
</organism>
<comment type="caution">
    <text evidence="2">The sequence shown here is derived from an EMBL/GenBank/DDBJ whole genome shotgun (WGS) entry which is preliminary data.</text>
</comment>
<feature type="compositionally biased region" description="Polar residues" evidence="1">
    <location>
        <begin position="107"/>
        <end position="121"/>
    </location>
</feature>
<proteinExistence type="predicted"/>
<keyword evidence="3" id="KW-1185">Reference proteome</keyword>
<reference evidence="2 3" key="1">
    <citation type="submission" date="2017-10" db="EMBL/GenBank/DDBJ databases">
        <title>Comparative genomics in systemic dimorphic fungi from Ajellomycetaceae.</title>
        <authorList>
            <person name="Munoz J.F."/>
            <person name="Mcewen J.G."/>
            <person name="Clay O.K."/>
            <person name="Cuomo C.A."/>
        </authorList>
    </citation>
    <scope>NUCLEOTIDE SEQUENCE [LARGE SCALE GENOMIC DNA]</scope>
    <source>
        <strain evidence="2 3">UAMH4076</strain>
    </source>
</reference>
<evidence type="ECO:0000313" key="3">
    <source>
        <dbReference type="Proteomes" id="UP000226031"/>
    </source>
</evidence>
<dbReference type="Proteomes" id="UP000226031">
    <property type="component" value="Unassembled WGS sequence"/>
</dbReference>
<evidence type="ECO:0000313" key="2">
    <source>
        <dbReference type="EMBL" id="PGH31500.1"/>
    </source>
</evidence>
<protein>
    <submittedName>
        <fullName evidence="2">Uncharacterized protein</fullName>
    </submittedName>
</protein>
<feature type="compositionally biased region" description="Polar residues" evidence="1">
    <location>
        <begin position="139"/>
        <end position="148"/>
    </location>
</feature>
<feature type="region of interest" description="Disordered" evidence="1">
    <location>
        <begin position="28"/>
        <end position="148"/>
    </location>
</feature>
<sequence>MTPSLQEHSEERKSPESLTTILYHPFHLVDCDPGSSLDNPIDLEDRMDEEHDEEHDTESLSGDQEALPLGGDTKCESDSEIGDEGNSEATSIRDLKGESGLRPTGPAQPQRQSKQVNTTPTELAADNVSRDEPSKDTHATVSDSDTSGPISILLHREAKDKCLKFLLWAPSWRSENEVAKVAPDQLK</sequence>
<gene>
    <name evidence="2" type="ORF">GX50_05742</name>
</gene>
<evidence type="ECO:0000256" key="1">
    <source>
        <dbReference type="SAM" id="MobiDB-lite"/>
    </source>
</evidence>
<accession>A0A2B7ZDS1</accession>